<feature type="compositionally biased region" description="Polar residues" evidence="1">
    <location>
        <begin position="233"/>
        <end position="249"/>
    </location>
</feature>
<feature type="compositionally biased region" description="Polar residues" evidence="1">
    <location>
        <begin position="257"/>
        <end position="266"/>
    </location>
</feature>
<comment type="caution">
    <text evidence="3">The sequence shown here is derived from an EMBL/GenBank/DDBJ whole genome shotgun (WGS) entry which is preliminary data.</text>
</comment>
<feature type="chain" id="PRO_5045126352" evidence="2">
    <location>
        <begin position="45"/>
        <end position="266"/>
    </location>
</feature>
<dbReference type="RefSeq" id="WP_187221712.1">
    <property type="nucleotide sequence ID" value="NZ_JABVED010000010.1"/>
</dbReference>
<keyword evidence="4" id="KW-1185">Reference proteome</keyword>
<evidence type="ECO:0000313" key="4">
    <source>
        <dbReference type="Proteomes" id="UP000734823"/>
    </source>
</evidence>
<protein>
    <submittedName>
        <fullName evidence="3">Uncharacterized protein</fullName>
    </submittedName>
</protein>
<dbReference type="EMBL" id="JABVED010000010">
    <property type="protein sequence ID" value="MBC6449177.1"/>
    <property type="molecule type" value="Genomic_DNA"/>
</dbReference>
<evidence type="ECO:0000256" key="1">
    <source>
        <dbReference type="SAM" id="MobiDB-lite"/>
    </source>
</evidence>
<keyword evidence="2" id="KW-0732">Signal</keyword>
<dbReference type="Proteomes" id="UP000734823">
    <property type="component" value="Unassembled WGS sequence"/>
</dbReference>
<feature type="signal peptide" evidence="2">
    <location>
        <begin position="1"/>
        <end position="44"/>
    </location>
</feature>
<evidence type="ECO:0000313" key="3">
    <source>
        <dbReference type="EMBL" id="MBC6449177.1"/>
    </source>
</evidence>
<name>A0ABR7L924_9PSEU</name>
<accession>A0ABR7L924</accession>
<feature type="region of interest" description="Disordered" evidence="1">
    <location>
        <begin position="178"/>
        <end position="266"/>
    </location>
</feature>
<evidence type="ECO:0000256" key="2">
    <source>
        <dbReference type="SAM" id="SignalP"/>
    </source>
</evidence>
<reference evidence="3 4" key="1">
    <citation type="submission" date="2020-06" db="EMBL/GenBank/DDBJ databases">
        <title>Actinokineospora xiongansis sp. nov., isolated from soil of Baiyangdian.</title>
        <authorList>
            <person name="Zhang X."/>
        </authorList>
    </citation>
    <scope>NUCLEOTIDE SEQUENCE [LARGE SCALE GENOMIC DNA]</scope>
    <source>
        <strain evidence="3 4">HBU206404</strain>
    </source>
</reference>
<organism evidence="3 4">
    <name type="scientific">Actinokineospora xionganensis</name>
    <dbReference type="NCBI Taxonomy" id="2684470"/>
    <lineage>
        <taxon>Bacteria</taxon>
        <taxon>Bacillati</taxon>
        <taxon>Actinomycetota</taxon>
        <taxon>Actinomycetes</taxon>
        <taxon>Pseudonocardiales</taxon>
        <taxon>Pseudonocardiaceae</taxon>
        <taxon>Actinokineospora</taxon>
    </lineage>
</organism>
<proteinExistence type="predicted"/>
<gene>
    <name evidence="3" type="ORF">GPZ80_18585</name>
</gene>
<sequence>MDRAKTEKATAALRRALSRSLMVLGGAVATTAAAWAISSASATADTSFDFQMFPSEGTQTAPAPMDLPVVSGLTGSIGRIIGESDPNFGEHAKEAFDAFGHKITEHFENAATLPVDAIDDVDEVEFPGVTDPGVDAPDGSAVTAPVAGASIAKATTLVGVRPGAIDQNAVASAVDRALSDGMNRRGSPETSDEAPVMPRGTSPLAPLSIPAPVGTGHSGANSVDAPSFGLLSSVPSGTDLNTADASRSAQVHVPVTVGQQPGVTPD</sequence>